<evidence type="ECO:0000313" key="7">
    <source>
        <dbReference type="EMBL" id="ORZ28096.1"/>
    </source>
</evidence>
<dbReference type="GO" id="GO:0015095">
    <property type="term" value="F:magnesium ion transmembrane transporter activity"/>
    <property type="evidence" value="ECO:0007669"/>
    <property type="project" value="InterPro"/>
</dbReference>
<dbReference type="InterPro" id="IPR008521">
    <property type="entry name" value="Mg_trans_NIPA"/>
</dbReference>
<dbReference type="RefSeq" id="XP_021885781.1">
    <property type="nucleotide sequence ID" value="XM_022026253.1"/>
</dbReference>
<evidence type="ECO:0000256" key="3">
    <source>
        <dbReference type="ARBA" id="ARBA00022989"/>
    </source>
</evidence>
<organism evidence="7 8">
    <name type="scientific">Lobosporangium transversale</name>
    <dbReference type="NCBI Taxonomy" id="64571"/>
    <lineage>
        <taxon>Eukaryota</taxon>
        <taxon>Fungi</taxon>
        <taxon>Fungi incertae sedis</taxon>
        <taxon>Mucoromycota</taxon>
        <taxon>Mortierellomycotina</taxon>
        <taxon>Mortierellomycetes</taxon>
        <taxon>Mortierellales</taxon>
        <taxon>Mortierellaceae</taxon>
        <taxon>Lobosporangium</taxon>
    </lineage>
</organism>
<feature type="compositionally biased region" description="Low complexity" evidence="5">
    <location>
        <begin position="618"/>
        <end position="663"/>
    </location>
</feature>
<keyword evidence="2 6" id="KW-0812">Transmembrane</keyword>
<dbReference type="InParanoid" id="A0A1Y2H0Q2"/>
<dbReference type="Pfam" id="PF05653">
    <property type="entry name" value="Mg_trans_NIPA"/>
    <property type="match status" value="2"/>
</dbReference>
<evidence type="ECO:0000256" key="6">
    <source>
        <dbReference type="SAM" id="Phobius"/>
    </source>
</evidence>
<comment type="subcellular location">
    <subcellularLocation>
        <location evidence="1">Membrane</location>
        <topology evidence="1">Multi-pass membrane protein</topology>
    </subcellularLocation>
</comment>
<feature type="transmembrane region" description="Helical" evidence="6">
    <location>
        <begin position="55"/>
        <end position="76"/>
    </location>
</feature>
<evidence type="ECO:0000256" key="2">
    <source>
        <dbReference type="ARBA" id="ARBA00022692"/>
    </source>
</evidence>
<reference evidence="7 8" key="1">
    <citation type="submission" date="2016-07" db="EMBL/GenBank/DDBJ databases">
        <title>Pervasive Adenine N6-methylation of Active Genes in Fungi.</title>
        <authorList>
            <consortium name="DOE Joint Genome Institute"/>
            <person name="Mondo S.J."/>
            <person name="Dannebaum R.O."/>
            <person name="Kuo R.C."/>
            <person name="Labutti K."/>
            <person name="Haridas S."/>
            <person name="Kuo A."/>
            <person name="Salamov A."/>
            <person name="Ahrendt S.R."/>
            <person name="Lipzen A."/>
            <person name="Sullivan W."/>
            <person name="Andreopoulos W.B."/>
            <person name="Clum A."/>
            <person name="Lindquist E."/>
            <person name="Daum C."/>
            <person name="Ramamoorthy G.K."/>
            <person name="Gryganskyi A."/>
            <person name="Culley D."/>
            <person name="Magnuson J.K."/>
            <person name="James T.Y."/>
            <person name="O'Malley M.A."/>
            <person name="Stajich J.E."/>
            <person name="Spatafora J.W."/>
            <person name="Visel A."/>
            <person name="Grigoriev I.V."/>
        </authorList>
    </citation>
    <scope>NUCLEOTIDE SEQUENCE [LARGE SCALE GENOMIC DNA]</scope>
    <source>
        <strain evidence="7 8">NRRL 3116</strain>
    </source>
</reference>
<evidence type="ECO:0000256" key="1">
    <source>
        <dbReference type="ARBA" id="ARBA00004141"/>
    </source>
</evidence>
<feature type="transmembrane region" description="Helical" evidence="6">
    <location>
        <begin position="111"/>
        <end position="132"/>
    </location>
</feature>
<name>A0A1Y2H0Q2_9FUNG</name>
<dbReference type="EMBL" id="MCFF01000002">
    <property type="protein sequence ID" value="ORZ28096.1"/>
    <property type="molecule type" value="Genomic_DNA"/>
</dbReference>
<feature type="region of interest" description="Disordered" evidence="5">
    <location>
        <begin position="355"/>
        <end position="464"/>
    </location>
</feature>
<dbReference type="PANTHER" id="PTHR12570:SF82">
    <property type="entry name" value="NIPA-LIKE PROTEIN 3"/>
    <property type="match status" value="1"/>
</dbReference>
<evidence type="ECO:0008006" key="9">
    <source>
        <dbReference type="Google" id="ProtNLM"/>
    </source>
</evidence>
<feature type="region of interest" description="Disordered" evidence="5">
    <location>
        <begin position="499"/>
        <end position="520"/>
    </location>
</feature>
<gene>
    <name evidence="7" type="ORF">BCR41DRAFT_366797</name>
</gene>
<feature type="region of interest" description="Disordered" evidence="5">
    <location>
        <begin position="538"/>
        <end position="693"/>
    </location>
</feature>
<feature type="compositionally biased region" description="Basic and acidic residues" evidence="5">
    <location>
        <begin position="380"/>
        <end position="390"/>
    </location>
</feature>
<keyword evidence="8" id="KW-1185">Reference proteome</keyword>
<dbReference type="PANTHER" id="PTHR12570">
    <property type="match status" value="1"/>
</dbReference>
<dbReference type="Proteomes" id="UP000193648">
    <property type="component" value="Unassembled WGS sequence"/>
</dbReference>
<feature type="transmembrane region" description="Helical" evidence="6">
    <location>
        <begin position="301"/>
        <end position="323"/>
    </location>
</feature>
<comment type="caution">
    <text evidence="7">The sequence shown here is derived from an EMBL/GenBank/DDBJ whole genome shotgun (WGS) entry which is preliminary data.</text>
</comment>
<feature type="compositionally biased region" description="Polar residues" evidence="5">
    <location>
        <begin position="453"/>
        <end position="464"/>
    </location>
</feature>
<evidence type="ECO:0000256" key="4">
    <source>
        <dbReference type="ARBA" id="ARBA00023136"/>
    </source>
</evidence>
<protein>
    <recommendedName>
        <fullName evidence="9">Magnesium transporter NIPA-domain-containing protein</fullName>
    </recommendedName>
</protein>
<accession>A0A1Y2H0Q2</accession>
<evidence type="ECO:0000313" key="8">
    <source>
        <dbReference type="Proteomes" id="UP000193648"/>
    </source>
</evidence>
<keyword evidence="3 6" id="KW-1133">Transmembrane helix</keyword>
<dbReference type="OrthoDB" id="165382at2759"/>
<evidence type="ECO:0000256" key="5">
    <source>
        <dbReference type="SAM" id="MobiDB-lite"/>
    </source>
</evidence>
<feature type="compositionally biased region" description="Polar residues" evidence="5">
    <location>
        <begin position="504"/>
        <end position="520"/>
    </location>
</feature>
<dbReference type="AlphaFoldDB" id="A0A1Y2H0Q2"/>
<feature type="transmembrane region" description="Helical" evidence="6">
    <location>
        <begin position="152"/>
        <end position="179"/>
    </location>
</feature>
<keyword evidence="4 6" id="KW-0472">Membrane</keyword>
<feature type="transmembrane region" description="Helical" evidence="6">
    <location>
        <begin position="82"/>
        <end position="102"/>
    </location>
</feature>
<feature type="compositionally biased region" description="Basic and acidic residues" evidence="5">
    <location>
        <begin position="422"/>
        <end position="441"/>
    </location>
</feature>
<proteinExistence type="predicted"/>
<feature type="transmembrane region" description="Helical" evidence="6">
    <location>
        <begin position="12"/>
        <end position="34"/>
    </location>
</feature>
<dbReference type="GO" id="GO:0016020">
    <property type="term" value="C:membrane"/>
    <property type="evidence" value="ECO:0007669"/>
    <property type="project" value="UniProtKB-SubCell"/>
</dbReference>
<feature type="compositionally biased region" description="Low complexity" evidence="5">
    <location>
        <begin position="553"/>
        <end position="579"/>
    </location>
</feature>
<feature type="transmembrane region" description="Helical" evidence="6">
    <location>
        <begin position="329"/>
        <end position="348"/>
    </location>
</feature>
<dbReference type="GeneID" id="33568096"/>
<feature type="transmembrane region" description="Helical" evidence="6">
    <location>
        <begin position="271"/>
        <end position="289"/>
    </location>
</feature>
<sequence>MAVTGSEFFDFVIGFGVSLIASVMNAAGLNLLKLDHVKNSALSTERQRNECGRPMWHVGLYLYIISQLAGSTIALNFLKTQWVAPLGSIALIFNFIFAKILVGTQITRKDVYGTIVVMISVVWIVVFGAMNSASDIEEKMTLADLKDLFSRIVFVIYFSVLNTIIFAFLALGMYAYWAISLDDESGQLRKNMKTKLTKLLGTNRFARASGLTLEGDEGLEAEARDQRLKKVVAMIMSSCGGLLASETLLLAKSGVKLITSTLAGNNQFTDYLSFFILFVLVFTAILQVYCLNTGLKLYDSVLVVPTFYGFYTAFGLINSTIYLDQLGDYEPWVLLLVLVGIAVLIYGVRMLSAPKPEQPPSGDQMSPLDSVYDDEEEDSHEMGQRIKSDLNDSEDDGHENGHDARERKRQSMLQSSLNSLAMHEKKSRVDMEKQQQPRPRIDTVTARTRQESARFSSSPGIMSPSQFKAHLIGASQQASPSSTAAQFSFRDEQADKLGDIPRSSAFSSNNNDGHSARWSTGSSKIDQVFEDLNPFKALKNGNRGSVSGGNTGIASSAVTNTSSSSSVSISQPSSPMPSSGTRPGHHGRQDSFTGLPSEWDVPERKKRHSMRFDQVVRSNSASGGFASSGASSPSTTSVNSNGAAPAPTTLAASAPMPSTPTRTHPGNPKQLFASGEWIPSSSPSNGAGELFVPSPRTSRIMSSPEIQLSPMFAIVAATNETEKQKNSIQTENGSSHNDVSMGQQHLVGMVPSLPSATASFA</sequence>